<dbReference type="EMBL" id="LR215010">
    <property type="protein sequence ID" value="VEU69211.1"/>
    <property type="molecule type" value="Genomic_DNA"/>
</dbReference>
<dbReference type="AlphaFoldDB" id="A0A449ART9"/>
<proteinExistence type="predicted"/>
<sequence length="175" mass="20645">MKNTNFMTTLKNFDELARKHKFVYSLFSGTLNSLLLRQHASHPYEVVISLETFTTLLFVEKNIIIPKKNYEGENLLPYIVLNNEKVCLNILIKSSWSKFNYWKLKNINKKIEHNLFSVLNKLYSKDPDLLILLYFDLENSVVKLKKVTNVNPNYYSVLEIEDLNLPYLSCFVKKE</sequence>
<organism evidence="1 2">
    <name type="scientific">Mycoplasmopsis canis</name>
    <dbReference type="NCBI Taxonomy" id="29555"/>
    <lineage>
        <taxon>Bacteria</taxon>
        <taxon>Bacillati</taxon>
        <taxon>Mycoplasmatota</taxon>
        <taxon>Mycoplasmoidales</taxon>
        <taxon>Metamycoplasmataceae</taxon>
        <taxon>Mycoplasmopsis</taxon>
    </lineage>
</organism>
<protein>
    <submittedName>
        <fullName evidence="1">Uncharacterized protein</fullName>
    </submittedName>
</protein>
<accession>A0A449ART9</accession>
<dbReference type="Proteomes" id="UP000290495">
    <property type="component" value="Chromosome"/>
</dbReference>
<evidence type="ECO:0000313" key="1">
    <source>
        <dbReference type="EMBL" id="VEU69211.1"/>
    </source>
</evidence>
<evidence type="ECO:0000313" key="2">
    <source>
        <dbReference type="Proteomes" id="UP000290495"/>
    </source>
</evidence>
<name>A0A449ART9_9BACT</name>
<dbReference type="RefSeq" id="WP_223212191.1">
    <property type="nucleotide sequence ID" value="NZ_LR215010.1"/>
</dbReference>
<reference evidence="1 2" key="1">
    <citation type="submission" date="2019-01" db="EMBL/GenBank/DDBJ databases">
        <authorList>
            <consortium name="Pathogen Informatics"/>
        </authorList>
    </citation>
    <scope>NUCLEOTIDE SEQUENCE [LARGE SCALE GENOMIC DNA]</scope>
    <source>
        <strain evidence="1 2">NCTC10146</strain>
    </source>
</reference>
<gene>
    <name evidence="1" type="ORF">NCTC10146_00699</name>
</gene>